<keyword evidence="2" id="KW-1185">Reference proteome</keyword>
<accession>A0ABS0SAM0</accession>
<comment type="caution">
    <text evidence="1">The sequence shown here is derived from an EMBL/GenBank/DDBJ whole genome shotgun (WGS) entry which is preliminary data.</text>
</comment>
<organism evidence="1 2">
    <name type="scientific">Aquamicrobium zhengzhouense</name>
    <dbReference type="NCBI Taxonomy" id="2781738"/>
    <lineage>
        <taxon>Bacteria</taxon>
        <taxon>Pseudomonadati</taxon>
        <taxon>Pseudomonadota</taxon>
        <taxon>Alphaproteobacteria</taxon>
        <taxon>Hyphomicrobiales</taxon>
        <taxon>Phyllobacteriaceae</taxon>
        <taxon>Aquamicrobium</taxon>
    </lineage>
</organism>
<proteinExistence type="predicted"/>
<gene>
    <name evidence="1" type="ORF">IOD40_06635</name>
</gene>
<dbReference type="RefSeq" id="WP_198475603.1">
    <property type="nucleotide sequence ID" value="NZ_JADGMQ010000003.1"/>
</dbReference>
<evidence type="ECO:0000313" key="1">
    <source>
        <dbReference type="EMBL" id="MBI1620340.1"/>
    </source>
</evidence>
<sequence length="143" mass="16717">MTRRKITKADETPEFIAFWDMWRPKARHNDGRGLARDTFFKHVEQGADPQDIVDGAAYFLRGIKDRQYIPLASTWLNRQAYEDFAEQEREFQARRAERMQPQASNVTVLRPRTEAAPTIDAEARRRHFESLRAQNPLLAGGDW</sequence>
<protein>
    <recommendedName>
        <fullName evidence="3">Replication protein</fullName>
    </recommendedName>
</protein>
<evidence type="ECO:0000313" key="2">
    <source>
        <dbReference type="Proteomes" id="UP000601789"/>
    </source>
</evidence>
<dbReference type="Proteomes" id="UP000601789">
    <property type="component" value="Unassembled WGS sequence"/>
</dbReference>
<reference evidence="1 2" key="1">
    <citation type="submission" date="2020-10" db="EMBL/GenBank/DDBJ databases">
        <title>Aquamicrobium zhengzhouensis sp. nov., a exopolysaccharide producing bacterium isolated from farmland soil.</title>
        <authorList>
            <person name="Wang X."/>
        </authorList>
    </citation>
    <scope>NUCLEOTIDE SEQUENCE [LARGE SCALE GENOMIC DNA]</scope>
    <source>
        <strain evidence="2">cd-1</strain>
    </source>
</reference>
<name>A0ABS0SAM0_9HYPH</name>
<dbReference type="EMBL" id="JADGMQ010000003">
    <property type="protein sequence ID" value="MBI1620340.1"/>
    <property type="molecule type" value="Genomic_DNA"/>
</dbReference>
<evidence type="ECO:0008006" key="3">
    <source>
        <dbReference type="Google" id="ProtNLM"/>
    </source>
</evidence>